<protein>
    <submittedName>
        <fullName evidence="1">Uncharacterized protein</fullName>
    </submittedName>
</protein>
<dbReference type="AlphaFoldDB" id="A0A1W2TVX2"/>
<evidence type="ECO:0000313" key="2">
    <source>
        <dbReference type="Proteomes" id="UP000054516"/>
    </source>
</evidence>
<name>A0A1W2TVX2_ROSNE</name>
<organism evidence="1">
    <name type="scientific">Rosellinia necatrix</name>
    <name type="common">White root-rot fungus</name>
    <dbReference type="NCBI Taxonomy" id="77044"/>
    <lineage>
        <taxon>Eukaryota</taxon>
        <taxon>Fungi</taxon>
        <taxon>Dikarya</taxon>
        <taxon>Ascomycota</taxon>
        <taxon>Pezizomycotina</taxon>
        <taxon>Sordariomycetes</taxon>
        <taxon>Xylariomycetidae</taxon>
        <taxon>Xylariales</taxon>
        <taxon>Xylariaceae</taxon>
        <taxon>Rosellinia</taxon>
    </lineage>
</organism>
<sequence>MAAEEGDAGEVLSPWAQRFGKLFEAPILKEGNLRHSGLTANRPKRDPKFYADTIPSSKFQECGDFQDPNDIHRFFHTEFKHKESYRGMEEWQFGPLMQYVRFSDGLLRLGGHLRNQVGSPTAV</sequence>
<keyword evidence="2" id="KW-1185">Reference proteome</keyword>
<gene>
    <name evidence="1" type="ORF">SAMD00023353_8500210</name>
</gene>
<proteinExistence type="predicted"/>
<dbReference type="Proteomes" id="UP000054516">
    <property type="component" value="Unassembled WGS sequence"/>
</dbReference>
<dbReference type="EMBL" id="DF977530">
    <property type="protein sequence ID" value="GAP92761.2"/>
    <property type="molecule type" value="Genomic_DNA"/>
</dbReference>
<evidence type="ECO:0000313" key="1">
    <source>
        <dbReference type="EMBL" id="GAP92761.2"/>
    </source>
</evidence>
<accession>A0A1W2TVX2</accession>
<reference evidence="1" key="1">
    <citation type="submission" date="2016-03" db="EMBL/GenBank/DDBJ databases">
        <title>Draft genome sequence of Rosellinia necatrix.</title>
        <authorList>
            <person name="Kanematsu S."/>
        </authorList>
    </citation>
    <scope>NUCLEOTIDE SEQUENCE [LARGE SCALE GENOMIC DNA]</scope>
    <source>
        <strain evidence="1">W97</strain>
    </source>
</reference>